<keyword evidence="2" id="KW-0378">Hydrolase</keyword>
<accession>A0ABP9PUK4</accession>
<gene>
    <name evidence="2" type="ORF">GCM10023321_21150</name>
</gene>
<organism evidence="2 3">
    <name type="scientific">Pseudonocardia eucalypti</name>
    <dbReference type="NCBI Taxonomy" id="648755"/>
    <lineage>
        <taxon>Bacteria</taxon>
        <taxon>Bacillati</taxon>
        <taxon>Actinomycetota</taxon>
        <taxon>Actinomycetes</taxon>
        <taxon>Pseudonocardiales</taxon>
        <taxon>Pseudonocardiaceae</taxon>
        <taxon>Pseudonocardia</taxon>
    </lineage>
</organism>
<keyword evidence="3" id="KW-1185">Reference proteome</keyword>
<dbReference type="GO" id="GO:0004519">
    <property type="term" value="F:endonuclease activity"/>
    <property type="evidence" value="ECO:0007669"/>
    <property type="project" value="UniProtKB-KW"/>
</dbReference>
<dbReference type="InterPro" id="IPR008538">
    <property type="entry name" value="Uma2"/>
</dbReference>
<reference evidence="3" key="1">
    <citation type="journal article" date="2019" name="Int. J. Syst. Evol. Microbiol.">
        <title>The Global Catalogue of Microorganisms (GCM) 10K type strain sequencing project: providing services to taxonomists for standard genome sequencing and annotation.</title>
        <authorList>
            <consortium name="The Broad Institute Genomics Platform"/>
            <consortium name="The Broad Institute Genome Sequencing Center for Infectious Disease"/>
            <person name="Wu L."/>
            <person name="Ma J."/>
        </authorList>
    </citation>
    <scope>NUCLEOTIDE SEQUENCE [LARGE SCALE GENOMIC DNA]</scope>
    <source>
        <strain evidence="3">JCM 18303</strain>
    </source>
</reference>
<dbReference type="PANTHER" id="PTHR34107:SF4">
    <property type="entry name" value="SLL1222 PROTEIN"/>
    <property type="match status" value="1"/>
</dbReference>
<dbReference type="PANTHER" id="PTHR34107">
    <property type="entry name" value="SLL0198 PROTEIN-RELATED"/>
    <property type="match status" value="1"/>
</dbReference>
<dbReference type="Pfam" id="PF05685">
    <property type="entry name" value="Uma2"/>
    <property type="match status" value="1"/>
</dbReference>
<evidence type="ECO:0000259" key="1">
    <source>
        <dbReference type="Pfam" id="PF05685"/>
    </source>
</evidence>
<keyword evidence="2" id="KW-0540">Nuclease</keyword>
<proteinExistence type="predicted"/>
<dbReference type="EMBL" id="BAABJP010000007">
    <property type="protein sequence ID" value="GAA5152447.1"/>
    <property type="molecule type" value="Genomic_DNA"/>
</dbReference>
<feature type="domain" description="Putative restriction endonuclease" evidence="1">
    <location>
        <begin position="21"/>
        <end position="176"/>
    </location>
</feature>
<name>A0ABP9PUK4_9PSEU</name>
<dbReference type="CDD" id="cd06260">
    <property type="entry name" value="DUF820-like"/>
    <property type="match status" value="1"/>
</dbReference>
<dbReference type="InterPro" id="IPR011335">
    <property type="entry name" value="Restrct_endonuc-II-like"/>
</dbReference>
<dbReference type="RefSeq" id="WP_185066461.1">
    <property type="nucleotide sequence ID" value="NZ_BAABJP010000007.1"/>
</dbReference>
<dbReference type="Gene3D" id="3.90.1570.10">
    <property type="entry name" value="tt1808, chain A"/>
    <property type="match status" value="1"/>
</dbReference>
<comment type="caution">
    <text evidence="2">The sequence shown here is derived from an EMBL/GenBank/DDBJ whole genome shotgun (WGS) entry which is preliminary data.</text>
</comment>
<evidence type="ECO:0000313" key="3">
    <source>
        <dbReference type="Proteomes" id="UP001428817"/>
    </source>
</evidence>
<dbReference type="SUPFAM" id="SSF52980">
    <property type="entry name" value="Restriction endonuclease-like"/>
    <property type="match status" value="1"/>
</dbReference>
<dbReference type="InterPro" id="IPR012296">
    <property type="entry name" value="Nuclease_put_TT1808"/>
</dbReference>
<sequence length="190" mass="20943">MTSVTTDLFGPGSGPLTVDDLAGMPDDGRRYELLDGVLIVSPAPGRRHQRVIVLLGMRLEVACPDEMELLIAPFAVQPSRSTELQPDLLVAREADLTDKNLPTAPLLAVEVLSPSTTLYDLHTKKAAYERMGVASYWLVDPQELVLTVFEADQSGHFQQVAVVKDEEEFLAERPFPVRVVPAELVRRPGR</sequence>
<evidence type="ECO:0000313" key="2">
    <source>
        <dbReference type="EMBL" id="GAA5152447.1"/>
    </source>
</evidence>
<dbReference type="Proteomes" id="UP001428817">
    <property type="component" value="Unassembled WGS sequence"/>
</dbReference>
<keyword evidence="2" id="KW-0255">Endonuclease</keyword>
<protein>
    <submittedName>
        <fullName evidence="2">Uma2 family endonuclease</fullName>
    </submittedName>
</protein>